<dbReference type="Pfam" id="PF20255">
    <property type="entry name" value="DUF6606"/>
    <property type="match status" value="1"/>
</dbReference>
<dbReference type="RefSeq" id="XP_003654716.1">
    <property type="nucleotide sequence ID" value="XM_003654668.1"/>
</dbReference>
<evidence type="ECO:0000256" key="7">
    <source>
        <dbReference type="SAM" id="MobiDB-lite"/>
    </source>
</evidence>
<feature type="domain" description="DUF3638" evidence="8">
    <location>
        <begin position="1890"/>
        <end position="2112"/>
    </location>
</feature>
<evidence type="ECO:0000256" key="2">
    <source>
        <dbReference type="ARBA" id="ARBA00012759"/>
    </source>
</evidence>
<dbReference type="PANTHER" id="PTHR13367">
    <property type="entry name" value="UBIQUITIN THIOESTERASE"/>
    <property type="match status" value="1"/>
</dbReference>
<dbReference type="STRING" id="578455.G2R5Z3"/>
<evidence type="ECO:0000256" key="5">
    <source>
        <dbReference type="ARBA" id="ARBA00022801"/>
    </source>
</evidence>
<protein>
    <recommendedName>
        <fullName evidence="2">ubiquitinyl hydrolase 1</fullName>
        <ecNumber evidence="2">3.4.19.12</ecNumber>
    </recommendedName>
</protein>
<dbReference type="GO" id="GO:0006508">
    <property type="term" value="P:proteolysis"/>
    <property type="evidence" value="ECO:0007669"/>
    <property type="project" value="UniProtKB-KW"/>
</dbReference>
<feature type="region of interest" description="Disordered" evidence="7">
    <location>
        <begin position="2668"/>
        <end position="2699"/>
    </location>
</feature>
<evidence type="ECO:0000256" key="4">
    <source>
        <dbReference type="ARBA" id="ARBA00022786"/>
    </source>
</evidence>
<dbReference type="Pfam" id="PF12359">
    <property type="entry name" value="DUF3645"/>
    <property type="match status" value="1"/>
</dbReference>
<dbReference type="GeneID" id="11516303"/>
<keyword evidence="12" id="KW-1185">Reference proteome</keyword>
<dbReference type="InterPro" id="IPR022099">
    <property type="entry name" value="DUF3638"/>
</dbReference>
<dbReference type="Proteomes" id="UP000008181">
    <property type="component" value="Chromosome 3"/>
</dbReference>
<evidence type="ECO:0000256" key="6">
    <source>
        <dbReference type="ARBA" id="ARBA00022807"/>
    </source>
</evidence>
<dbReference type="EMBL" id="CP003011">
    <property type="protein sequence ID" value="AEO68380.1"/>
    <property type="molecule type" value="Genomic_DNA"/>
</dbReference>
<evidence type="ECO:0000256" key="3">
    <source>
        <dbReference type="ARBA" id="ARBA00022670"/>
    </source>
</evidence>
<evidence type="ECO:0000313" key="12">
    <source>
        <dbReference type="Proteomes" id="UP000008181"/>
    </source>
</evidence>
<dbReference type="GO" id="GO:0004843">
    <property type="term" value="F:cysteine-type deubiquitinase activity"/>
    <property type="evidence" value="ECO:0007669"/>
    <property type="project" value="UniProtKB-EC"/>
</dbReference>
<dbReference type="KEGG" id="ttt:THITE_2145549"/>
<dbReference type="InterPro" id="IPR022105">
    <property type="entry name" value="DUF3645"/>
</dbReference>
<feature type="compositionally biased region" description="Basic and acidic residues" evidence="7">
    <location>
        <begin position="2674"/>
        <end position="2699"/>
    </location>
</feature>
<dbReference type="Pfam" id="PF12340">
    <property type="entry name" value="DUF3638"/>
    <property type="match status" value="1"/>
</dbReference>
<gene>
    <name evidence="11" type="ORF">THITE_2145549</name>
</gene>
<evidence type="ECO:0000259" key="9">
    <source>
        <dbReference type="Pfam" id="PF12359"/>
    </source>
</evidence>
<dbReference type="EC" id="3.4.19.12" evidence="2"/>
<evidence type="ECO:0000313" key="11">
    <source>
        <dbReference type="EMBL" id="AEO68380.1"/>
    </source>
</evidence>
<reference evidence="11 12" key="1">
    <citation type="journal article" date="2011" name="Nat. Biotechnol.">
        <title>Comparative genomic analysis of the thermophilic biomass-degrading fungi Myceliophthora thermophila and Thielavia terrestris.</title>
        <authorList>
            <person name="Berka R.M."/>
            <person name="Grigoriev I.V."/>
            <person name="Otillar R."/>
            <person name="Salamov A."/>
            <person name="Grimwood J."/>
            <person name="Reid I."/>
            <person name="Ishmael N."/>
            <person name="John T."/>
            <person name="Darmond C."/>
            <person name="Moisan M.-C."/>
            <person name="Henrissat B."/>
            <person name="Coutinho P.M."/>
            <person name="Lombard V."/>
            <person name="Natvig D.O."/>
            <person name="Lindquist E."/>
            <person name="Schmutz J."/>
            <person name="Lucas S."/>
            <person name="Harris P."/>
            <person name="Powlowski J."/>
            <person name="Bellemare A."/>
            <person name="Taylor D."/>
            <person name="Butler G."/>
            <person name="de Vries R.P."/>
            <person name="Allijn I.E."/>
            <person name="van den Brink J."/>
            <person name="Ushinsky S."/>
            <person name="Storms R."/>
            <person name="Powell A.J."/>
            <person name="Paulsen I.T."/>
            <person name="Elbourne L.D.H."/>
            <person name="Baker S.E."/>
            <person name="Magnuson J."/>
            <person name="LaBoissiere S."/>
            <person name="Clutterbuck A.J."/>
            <person name="Martinez D."/>
            <person name="Wogulis M."/>
            <person name="de Leon A.L."/>
            <person name="Rey M.W."/>
            <person name="Tsang A."/>
        </authorList>
    </citation>
    <scope>NUCLEOTIDE SEQUENCE [LARGE SCALE GENOMIC DNA]</scope>
    <source>
        <strain evidence="12">ATCC 38088 / NRRL 8126</strain>
    </source>
</reference>
<keyword evidence="6" id="KW-0788">Thiol protease</keyword>
<evidence type="ECO:0000259" key="8">
    <source>
        <dbReference type="Pfam" id="PF12340"/>
    </source>
</evidence>
<dbReference type="InterPro" id="IPR051346">
    <property type="entry name" value="OTU_Deubiquitinase"/>
</dbReference>
<feature type="domain" description="DUF3645" evidence="9">
    <location>
        <begin position="2245"/>
        <end position="2278"/>
    </location>
</feature>
<dbReference type="HOGENOM" id="CLU_000211_1_0_1"/>
<keyword evidence="5" id="KW-0378">Hydrolase</keyword>
<comment type="catalytic activity">
    <reaction evidence="1">
        <text>Thiol-dependent hydrolysis of ester, thioester, amide, peptide and isopeptide bonds formed by the C-terminal Gly of ubiquitin (a 76-residue protein attached to proteins as an intracellular targeting signal).</text>
        <dbReference type="EC" id="3.4.19.12"/>
    </reaction>
</comment>
<dbReference type="PANTHER" id="PTHR13367:SF34">
    <property type="match status" value="1"/>
</dbReference>
<dbReference type="eggNOG" id="ENOG502QUFK">
    <property type="taxonomic scope" value="Eukaryota"/>
</dbReference>
<sequence>MATSASSSGSKSTGAGFLEYQINHVFLPPKLPQEDDMDIRQENLLVSSLLESTRDFSRECSPSESLHLGRVIGMLEQLLKMKPGLDSSTKESVMQEAIEELSEGEHLLFHVRAQNAGLLLTCQEDHVVVEAFELSAQNKDVMSCQGRLVRHFPDSAAVVDRKTMQDPNLLGEFVKVLRVLELQASPLARPKSRKAGQDFEEDRDTDSPLLVTGMLVGTLAGIGQSVEPQQICKRSREQTSWHSARLPFHRSPTWLLLRVALRLVLDRAESRDRDVSVYKALIAFHHGRLLGQAATSGLNSELRFCMAAKLLRRLVKLKPPEDAPWVQQMRQILTTNDDDLQARWEQTQDGLVTHQMGRLKLLSFEADTNLSLKELSPHLSWIRSRSEDTPLEANRSLFSRWSPGLSQTSPPGHAYAGNPEALSVMYLSVMELWVAMDTIAGKAIPLLLDYDPGFTLDFLHRLILPTRTQVARLQRIEHYLSSRRKAAATNYPPMFSGVGEPGSFAVRYFDSSRTHQALLDRIKTRAEEDMRRKILEYRGKLHRHGELTRQRAQTDHEEEQRRNGRRYMMVCKPACSACSIDRDITRLTIDLLEWPLPDNLGLAKAVVFEIHVPRAVAIWRNVTAKLFLDILPDPNRPEGKNKIWYASSRSGLKPFATSMSRIQLASPAKPVEASHYKAKHITAVIEQDLCACLEAGPSSSDGSVAREAHADLLSPEFVDRMVTALNDTLTRLRANWQNQTAVSLLICLATRILSFTASGALVDSLLGFLSRARSVTIQWARQLLQTRASCSTAERRKELSERVLMAALSCLATYNIQPSLLEKVLGSEDGLAVFVEAAILAHDHTPATGRMPNSILNILSHRWRTTMHRALDFVKGEVVAGENSGFHAAIQRFWADYSPSTTQWAAQWGSRGHILRGKMRPANSNANMDPTDISFNLLHGRLLVNGYPLSRLPDKFVSHRTYGQLFGSQVLEVMPSTRKGMQFSACREQQGWVVHFAMVDSELVIQALRRQDPDCPEDCSALFEFIPPWKLGSDVPNSFKRGYSHWLDISKGIIEFRPLGEPWVRSSDNWLLERRGGCNTLTRNGCFLIDPHSPTAEAVSTFLSPIESIDNVDIIYHPEKHTAVIDLPRFSLSFTLLEGESMIRSKHYSGMRIDECQRIGALVGLQNKLVLKQDGIPECCTPLRIVLVPRGPLKSRILSHHVSVEVACNPGELHVKHDAFTIDPLLGQIRTTGSLSSRLYLCRLHALTSHCLPDPLTGRTGTEEALRILRSASVRSFQRLDPESYNQLRGLASLSPQRLYYPERKDLQEMERVLWAHDLPVLSQNDEFEPAAEYLLEHARDCEILHRSDEASAGTLDLRPLNRSCSVLVNRAKVRNAMLKVSEFGAEDYTTSFDHSYLGRHRGREGQDPTLFTRVKAVTSSVVSGGRYLLDRPSATLRQDILEFIGKSFDGEPDVDITFSIDHLRPRSTELGRLWCSLHRALAEETNKYKVSFFLSALVYAEEADWDIVQALMAIANARDKFGTEITPPRAQRFELDTNISSLHSIVEGIIAQYRLGFSSCPEAGLPRLPDESMKAAKQRRYNTWQSQSTKMATEFSRALEWQWQREPRTWKVTMPTGRTYGSYLDVNAIMREVAEALKLARRTALFETYLDKLVTELGRMKRLPSETAPRDAPSPCITAPLSKQKQTSGLGYVEARSLFRRSAPQTQRPEPANFSYLWEELTQVTEDNNPLADLLDRLSVLCGNGPYRAAYLEELRSSSGSTASPRYRLKKAPNRLKRALEKYLRKCRLASEEIRSCIDNALRGHSLTDTLCQAAGLYPRISNIFLLERLSRAFWKDLSPEWRECLVNYGLSLAYLQQAERLVAASRRADRQTDLLKELLNTGSHGCQEGDPLSFPESLLLELEQGILIRPVQQSIAAKMREPPGGHNSVMQLNMGEGKSSVIVPIVAAALADGQRLVRVVVAKPQLKQMMHTLTAALGGLVNRQIFYLPISRAVRLTSSDVTAVQRMLDRCKTEGGVLLVQPEHLLSFKLMGLERIWTDGGRDSSTANQILETYRKFEDDSRDIVDESDEIFSVKHELIFTLGLQQPVDMSPDRWTLIQELMDILLEVAKGLVDEDTKSGRARGLLFEEDKASGRFPTVRVLEEAAGRRLVGAIAGRVCRTGLRGFPIQHQSKQMREAVLQYILEPNLTPQQIAAVQSASNGCFNDAHMKNAILLLRGLLASGVILFALGQKRFRVNYGLAPDRVPPTMLAVPYRAKDSPAPRSEFSHPDIVIVLTCLSYYYQGLSDSELRTCLEKLDKSDQAEEEYSRWAAASPLLPASLRHFSGVNLEDSTLCRRSVFPALRFAKPAIDYYLSNVVFPMEMREFPWKLSASGWDLGKRTRHPLTGFSGTTDSKYVLPLSVKALDLPEQRHTNSAVLACLLRPENTVLELGGNQPHLSALTVDMLLTAVTTSPQPMRVILDVGAQIIELSNLQVAERWLGMVPVHEADAVIYFNAQDELSANRFFSTGCMRMRKLGNGQSVTFCVSPEMKKRIRTFGRIQGARKLTVADILVCAIAETWDDAHRSLPLWATQGLRHQHQEVVWKRVDACGVLSNKDVGKYLEEEAQSLEQRYRPVLGTGETSNAQSLTARLNAAQGLKSRQDQVALIRQKCVEFGLAELDAMGSLQEEQERELAPEVERERQVERPRARDPATHHLHPDVQNFAMSGILAANSKAFVPAFQTLSGTSAAKLFPLAEFPSSLLATADFARTIEPARHDAAAHTDAYQRPVQWLLTQHTPLARHGMRLVLISSFEANALKPLLATPLPTATCTTNSCNHPQVYLRAYLPRSNPSLPSLEGLTTYTIPSNPAPPPPPHQLVTQLNLFAGQLYLASHASYLRLCWYLGLAHAANESDDRAVAADGFVGRRRRADGGGAGAAGYEEEEEEEEGCEFATSPVGFLAVLLRRVRRDCVGVERSHLGRVLAGEVLTRRDFEGVVGAREEEGVEEVMEEDDVEMRDV</sequence>
<evidence type="ECO:0000256" key="1">
    <source>
        <dbReference type="ARBA" id="ARBA00000707"/>
    </source>
</evidence>
<proteinExistence type="predicted"/>
<organism evidence="11 12">
    <name type="scientific">Thermothielavioides terrestris (strain ATCC 38088 / NRRL 8126)</name>
    <name type="common">Thielavia terrestris</name>
    <dbReference type="NCBI Taxonomy" id="578455"/>
    <lineage>
        <taxon>Eukaryota</taxon>
        <taxon>Fungi</taxon>
        <taxon>Dikarya</taxon>
        <taxon>Ascomycota</taxon>
        <taxon>Pezizomycotina</taxon>
        <taxon>Sordariomycetes</taxon>
        <taxon>Sordariomycetidae</taxon>
        <taxon>Sordariales</taxon>
        <taxon>Chaetomiaceae</taxon>
        <taxon>Thermothielavioides</taxon>
        <taxon>Thermothielavioides terrestris</taxon>
    </lineage>
</organism>
<accession>G2R5Z3</accession>
<name>G2R5Z3_THETT</name>
<keyword evidence="3" id="KW-0645">Protease</keyword>
<dbReference type="OrthoDB" id="3182339at2759"/>
<evidence type="ECO:0000259" key="10">
    <source>
        <dbReference type="Pfam" id="PF20255"/>
    </source>
</evidence>
<feature type="domain" description="DUF6606" evidence="10">
    <location>
        <begin position="22"/>
        <end position="290"/>
    </location>
</feature>
<keyword evidence="4" id="KW-0833">Ubl conjugation pathway</keyword>
<dbReference type="InterPro" id="IPR046541">
    <property type="entry name" value="DUF6606"/>
</dbReference>